<evidence type="ECO:0000313" key="3">
    <source>
        <dbReference type="EMBL" id="KAG2534210.1"/>
    </source>
</evidence>
<name>A0A8T0MBC2_PANVG</name>
<comment type="caution">
    <text evidence="3">The sequence shown here is derived from an EMBL/GenBank/DDBJ whole genome shotgun (WGS) entry which is preliminary data.</text>
</comment>
<protein>
    <submittedName>
        <fullName evidence="3">Uncharacterized protein</fullName>
    </submittedName>
</protein>
<dbReference type="Proteomes" id="UP000823388">
    <property type="component" value="Chromosome 9N"/>
</dbReference>
<dbReference type="PANTHER" id="PTHR33120">
    <property type="entry name" value="EXPRESSED PROTEIN-RELATED"/>
    <property type="match status" value="1"/>
</dbReference>
<gene>
    <name evidence="3" type="ORF">PVAP13_9NG034500</name>
</gene>
<dbReference type="OrthoDB" id="688001at2759"/>
<dbReference type="Pfam" id="PF12274">
    <property type="entry name" value="DUF3615"/>
    <property type="match status" value="1"/>
</dbReference>
<dbReference type="InterPro" id="IPR022059">
    <property type="entry name" value="DUF3615"/>
</dbReference>
<organism evidence="3 4">
    <name type="scientific">Panicum virgatum</name>
    <name type="common">Blackwell switchgrass</name>
    <dbReference type="NCBI Taxonomy" id="38727"/>
    <lineage>
        <taxon>Eukaryota</taxon>
        <taxon>Viridiplantae</taxon>
        <taxon>Streptophyta</taxon>
        <taxon>Embryophyta</taxon>
        <taxon>Tracheophyta</taxon>
        <taxon>Spermatophyta</taxon>
        <taxon>Magnoliopsida</taxon>
        <taxon>Liliopsida</taxon>
        <taxon>Poales</taxon>
        <taxon>Poaceae</taxon>
        <taxon>PACMAD clade</taxon>
        <taxon>Panicoideae</taxon>
        <taxon>Panicodae</taxon>
        <taxon>Paniceae</taxon>
        <taxon>Panicinae</taxon>
        <taxon>Panicum</taxon>
        <taxon>Panicum sect. Hiantes</taxon>
    </lineage>
</organism>
<feature type="domain" description="DUF3615" evidence="1">
    <location>
        <begin position="280"/>
        <end position="389"/>
    </location>
</feature>
<accession>A0A8T0MBC2</accession>
<evidence type="ECO:0000259" key="1">
    <source>
        <dbReference type="Pfam" id="PF12274"/>
    </source>
</evidence>
<dbReference type="Pfam" id="PF20235">
    <property type="entry name" value="PIR2-like_helical"/>
    <property type="match status" value="1"/>
</dbReference>
<dbReference type="EMBL" id="CM029054">
    <property type="protein sequence ID" value="KAG2534210.1"/>
    <property type="molecule type" value="Genomic_DNA"/>
</dbReference>
<sequence>MNLSKISAEGEHFGADPHEPMRDAVKRFQRSGVRMPFPDEISHELGIDHELSMKRLLLDRIHGFYLEAISRLPTTLLRSRLHRPLLKAGHCYGPFDAVSNILLNTIWYDTMFPTQHEFKVDVVLMENLALVESRCLNGLVASVVSTFPTLTMRGILWYLLKFGSLYGMIKNVGETFPAPILVSPSAYLAAATGACHPHPDALVSFVAELPQEVEVIVMPLLKAKNTLSVDDVEAISKSVSGNHPRIGSVSELEWSKLDSKSISDSCKKFKAHQRYICRRVEAALQEHARRQGDDYELHSICGVNGKIPQDGKYDYFLNRNGYPYSHINAWVTRRDSHRTDAVPILLFIECSNNKDMKGAPFLCCVVSESSEDAGRCFHCERAGTKIVHPSLRSYHGQEKDFEDMACGKHSLTNEELIGFGESRTVFADVVETEPLMYLDIAELRHLADVS</sequence>
<keyword evidence="4" id="KW-1185">Reference proteome</keyword>
<reference evidence="3" key="1">
    <citation type="submission" date="2020-05" db="EMBL/GenBank/DDBJ databases">
        <title>WGS assembly of Panicum virgatum.</title>
        <authorList>
            <person name="Lovell J.T."/>
            <person name="Jenkins J."/>
            <person name="Shu S."/>
            <person name="Juenger T.E."/>
            <person name="Schmutz J."/>
        </authorList>
    </citation>
    <scope>NUCLEOTIDE SEQUENCE</scope>
    <source>
        <strain evidence="3">AP13</strain>
    </source>
</reference>
<proteinExistence type="predicted"/>
<evidence type="ECO:0000259" key="2">
    <source>
        <dbReference type="Pfam" id="PF20235"/>
    </source>
</evidence>
<evidence type="ECO:0000313" key="4">
    <source>
        <dbReference type="Proteomes" id="UP000823388"/>
    </source>
</evidence>
<dbReference type="InterPro" id="IPR046527">
    <property type="entry name" value="PIR2-like_helical"/>
</dbReference>
<feature type="domain" description="PIR2-like helical" evidence="2">
    <location>
        <begin position="59"/>
        <end position="161"/>
    </location>
</feature>
<dbReference type="AlphaFoldDB" id="A0A8T0MBC2"/>
<dbReference type="PANTHER" id="PTHR33120:SF53">
    <property type="entry name" value="OS03G0697833 PROTEIN"/>
    <property type="match status" value="1"/>
</dbReference>